<keyword evidence="1" id="KW-0732">Signal</keyword>
<evidence type="ECO:0000313" key="2">
    <source>
        <dbReference type="EMBL" id="SDM94523.1"/>
    </source>
</evidence>
<dbReference type="OrthoDB" id="767994at2"/>
<keyword evidence="3" id="KW-1185">Reference proteome</keyword>
<sequence length="145" mass="15754">MKRTLTALTALLLTVVLLSPSNNSFAKSNKNTPLKTTINSETKVKKIQAQIPLMATNSTIDGVYVQLWNTTSGGYVSYYLPPNTNNPIALGYLPANNDIYNVSLSSTGGAHDMWIYWEHKTKVTGLVANGMALACPSCAQIKIFN</sequence>
<reference evidence="3" key="1">
    <citation type="submission" date="2016-10" db="EMBL/GenBank/DDBJ databases">
        <authorList>
            <person name="Varghese N."/>
            <person name="Submissions S."/>
        </authorList>
    </citation>
    <scope>NUCLEOTIDE SEQUENCE [LARGE SCALE GENOMIC DNA]</scope>
    <source>
        <strain evidence="3">DSM 19110</strain>
    </source>
</reference>
<gene>
    <name evidence="2" type="ORF">SAMN05421820_105446</name>
</gene>
<protein>
    <submittedName>
        <fullName evidence="2">Uncharacterized protein</fullName>
    </submittedName>
</protein>
<name>A0A1G9XDZ1_9SPHI</name>
<organism evidence="2 3">
    <name type="scientific">Pedobacter steynii</name>
    <dbReference type="NCBI Taxonomy" id="430522"/>
    <lineage>
        <taxon>Bacteria</taxon>
        <taxon>Pseudomonadati</taxon>
        <taxon>Bacteroidota</taxon>
        <taxon>Sphingobacteriia</taxon>
        <taxon>Sphingobacteriales</taxon>
        <taxon>Sphingobacteriaceae</taxon>
        <taxon>Pedobacter</taxon>
    </lineage>
</organism>
<dbReference type="Proteomes" id="UP000183200">
    <property type="component" value="Unassembled WGS sequence"/>
</dbReference>
<feature type="signal peptide" evidence="1">
    <location>
        <begin position="1"/>
        <end position="26"/>
    </location>
</feature>
<evidence type="ECO:0000313" key="3">
    <source>
        <dbReference type="Proteomes" id="UP000183200"/>
    </source>
</evidence>
<accession>A0A1G9XDZ1</accession>
<feature type="chain" id="PRO_5010377468" evidence="1">
    <location>
        <begin position="27"/>
        <end position="145"/>
    </location>
</feature>
<dbReference type="EMBL" id="FNGY01000005">
    <property type="protein sequence ID" value="SDM94523.1"/>
    <property type="molecule type" value="Genomic_DNA"/>
</dbReference>
<dbReference type="RefSeq" id="WP_074608821.1">
    <property type="nucleotide sequence ID" value="NZ_FNGY01000005.1"/>
</dbReference>
<evidence type="ECO:0000256" key="1">
    <source>
        <dbReference type="SAM" id="SignalP"/>
    </source>
</evidence>
<dbReference type="AlphaFoldDB" id="A0A1G9XDZ1"/>
<proteinExistence type="predicted"/>